<dbReference type="InterPro" id="IPR048343">
    <property type="entry name" value="ZW10_C"/>
</dbReference>
<evidence type="ECO:0000256" key="1">
    <source>
        <dbReference type="SAM" id="Coils"/>
    </source>
</evidence>
<feature type="domain" description="Centromere/kinetochore protein zw10 C-terminal" evidence="2">
    <location>
        <begin position="511"/>
        <end position="631"/>
    </location>
</feature>
<dbReference type="GO" id="GO:1990423">
    <property type="term" value="C:RZZ complex"/>
    <property type="evidence" value="ECO:0007669"/>
    <property type="project" value="TreeGrafter"/>
</dbReference>
<proteinExistence type="predicted"/>
<organism evidence="3 4">
    <name type="scientific">Cryptosporidium xiaoi</name>
    <dbReference type="NCBI Taxonomy" id="659607"/>
    <lineage>
        <taxon>Eukaryota</taxon>
        <taxon>Sar</taxon>
        <taxon>Alveolata</taxon>
        <taxon>Apicomplexa</taxon>
        <taxon>Conoidasida</taxon>
        <taxon>Coccidia</taxon>
        <taxon>Eucoccidiorida</taxon>
        <taxon>Eimeriorina</taxon>
        <taxon>Cryptosporidiidae</taxon>
        <taxon>Cryptosporidium</taxon>
    </lineage>
</organism>
<dbReference type="GO" id="GO:0005737">
    <property type="term" value="C:cytoplasm"/>
    <property type="evidence" value="ECO:0007669"/>
    <property type="project" value="GOC"/>
</dbReference>
<comment type="caution">
    <text evidence="3">The sequence shown here is derived from an EMBL/GenBank/DDBJ whole genome shotgun (WGS) entry which is preliminary data.</text>
</comment>
<evidence type="ECO:0000259" key="2">
    <source>
        <dbReference type="Pfam" id="PF20666"/>
    </source>
</evidence>
<sequence length="844" mass="95990">MDGILSNIKMKILAENECNSELSGSQGIKKLLSAIEDELKITRESILESIDISNINYVKSKKELDSIQNEVSVLKKTIDSLESKVDTDLSSTEGRIEIEEVTSLKNEINELKKAGIFFESVAQLHSIFAEFDNYLVEFEFDLAADALSNANEKLSKIGFDENTPKLVNEIGEGFDESDVLEEVKIEYLLRKGRLVSTVERLFRYIFNSERNEIKIKMTFPKSLLMEVTSLSNNLILNNLNETPISIDNNEEIRLSLQDVWYALNSVGVSNEHVAYLSKLCIDNILNPLISKACKLANEKKCEYKLVPYEARSNFESKWEYKVVRNKNSDEQISVYEYLVPVILSLLKFISEDCLTGNIHIISLFGKCTWNWIALRLLQGIPFTPNNKDGQLLRDLEVQSRSLQFISSVENTISKYVNQLETSRYEERKMNALNFARECIMRDDPSIVLVDDSTEIGSLTNLLKQCGVKESKCDKSSEISNIISLIDETDLVNNVSIGAFSSIQNENESFLQLQICGVSTCAHSLMQRIHQILDEAVTDCQKHFADSAKQGYYLVRELIMLFILLRPTAHKERLNNDPLFTATFYTDCSYLIHHLILIPFTYSSKFTPQASQMGSFVDLLMTLRKLQDTAISSLLDKEVAMIKKILEEEALSIDSMRNMSFDQTFIEAETAYVDIVQRLKKLSFMFSSTLPLQIYLQSFGFIVDETIRITLSQVLKIANSKYAETIHPDDASSLVSLLNSMATQIQKLFECHVYKANRDSLYANIELNNSRLIYNDPPSLVGFLNYWDSLTILRDTLDADIASIVQQKGKLKANFKPDEIRGILKLNPFLSPTVDEVYCIIMSSE</sequence>
<evidence type="ECO:0000313" key="3">
    <source>
        <dbReference type="EMBL" id="KAK6587689.1"/>
    </source>
</evidence>
<dbReference type="EMBL" id="JAWDEY010000036">
    <property type="protein sequence ID" value="KAK6587689.1"/>
    <property type="molecule type" value="Genomic_DNA"/>
</dbReference>
<dbReference type="PANTHER" id="PTHR12205">
    <property type="entry name" value="CENTROMERE/KINETOCHORE PROTEIN ZW10"/>
    <property type="match status" value="1"/>
</dbReference>
<protein>
    <submittedName>
        <fullName evidence="3">Centromere ZW10</fullName>
    </submittedName>
</protein>
<reference evidence="3 4" key="1">
    <citation type="submission" date="2023-10" db="EMBL/GenBank/DDBJ databases">
        <title>Comparative genomics analysis reveals potential genetic determinants of host preference in Cryptosporidium xiaoi.</title>
        <authorList>
            <person name="Xiao L."/>
            <person name="Li J."/>
        </authorList>
    </citation>
    <scope>NUCLEOTIDE SEQUENCE [LARGE SCALE GENOMIC DNA]</scope>
    <source>
        <strain evidence="3 4">52996</strain>
    </source>
</reference>
<dbReference type="Gene3D" id="1.10.357.150">
    <property type="match status" value="1"/>
</dbReference>
<name>A0AAV9XUA5_9CRYT</name>
<keyword evidence="1" id="KW-0175">Coiled coil</keyword>
<dbReference type="GO" id="GO:0006888">
    <property type="term" value="P:endoplasmic reticulum to Golgi vesicle-mediated transport"/>
    <property type="evidence" value="ECO:0007669"/>
    <property type="project" value="TreeGrafter"/>
</dbReference>
<gene>
    <name evidence="3" type="ORF">RS030_81395</name>
</gene>
<dbReference type="Proteomes" id="UP001311799">
    <property type="component" value="Unassembled WGS sequence"/>
</dbReference>
<feature type="coiled-coil region" evidence="1">
    <location>
        <begin position="57"/>
        <end position="84"/>
    </location>
</feature>
<dbReference type="Pfam" id="PF20666">
    <property type="entry name" value="ZW10_C"/>
    <property type="match status" value="1"/>
</dbReference>
<dbReference type="AlphaFoldDB" id="A0AAV9XUA5"/>
<dbReference type="InterPro" id="IPR046362">
    <property type="entry name" value="Zw10/DSL1_C_sf"/>
</dbReference>
<accession>A0AAV9XUA5</accession>
<dbReference type="GO" id="GO:0007094">
    <property type="term" value="P:mitotic spindle assembly checkpoint signaling"/>
    <property type="evidence" value="ECO:0007669"/>
    <property type="project" value="TreeGrafter"/>
</dbReference>
<keyword evidence="4" id="KW-1185">Reference proteome</keyword>
<dbReference type="PANTHER" id="PTHR12205:SF0">
    <property type="entry name" value="CENTROMERE_KINETOCHORE PROTEIN ZW10 HOMOLOG"/>
    <property type="match status" value="1"/>
</dbReference>
<evidence type="ECO:0000313" key="4">
    <source>
        <dbReference type="Proteomes" id="UP001311799"/>
    </source>
</evidence>